<proteinExistence type="predicted"/>
<protein>
    <submittedName>
        <fullName evidence="1">Ribosomal protein L47 mitochondrial</fullName>
    </submittedName>
</protein>
<dbReference type="Proteomes" id="UP001165186">
    <property type="component" value="Unassembled WGS sequence"/>
</dbReference>
<accession>A0ACB5SL18</accession>
<evidence type="ECO:0000313" key="1">
    <source>
        <dbReference type="EMBL" id="GME46647.1"/>
    </source>
</evidence>
<dbReference type="EMBL" id="BSXG01000126">
    <property type="protein sequence ID" value="GME46647.1"/>
    <property type="molecule type" value="Genomic_DNA"/>
</dbReference>
<reference evidence="1" key="1">
    <citation type="submission" date="2024-09" db="EMBL/GenBank/DDBJ databases">
        <title>Draft Genome Sequences of Neofusicoccum parvum.</title>
        <authorList>
            <person name="Ashida A."/>
            <person name="Camagna M."/>
            <person name="Tanaka A."/>
            <person name="Takemoto D."/>
        </authorList>
    </citation>
    <scope>NUCLEOTIDE SEQUENCE</scope>
    <source>
        <strain evidence="1">PPO83</strain>
    </source>
</reference>
<keyword evidence="1" id="KW-0689">Ribosomal protein</keyword>
<comment type="caution">
    <text evidence="1">The sequence shown here is derived from an EMBL/GenBank/DDBJ whole genome shotgun (WGS) entry which is preliminary data.</text>
</comment>
<name>A0ACB5SL18_9PEZI</name>
<gene>
    <name evidence="1" type="primary">g5406</name>
    <name evidence="1" type="ORF">NpPPO83_00005406</name>
</gene>
<keyword evidence="1" id="KW-0687">Ribonucleoprotein</keyword>
<evidence type="ECO:0000313" key="2">
    <source>
        <dbReference type="Proteomes" id="UP001165186"/>
    </source>
</evidence>
<keyword evidence="2" id="KW-1185">Reference proteome</keyword>
<sequence length="264" mass="30296">MNIRSVARIALHARPAAYAEPFLPSLAASNTSVSPFSLNQHRCVHRDRNRNRGVSALRKTGLRPRQTLSVKKEQLPVPVLDPAKRSKVQVDEYHGLWQFFHPDKKLLSTPDDDRAHGRAWTVQELRQKSWEDLHRLWWVCVKERNRLATEAYERKRLDAGYGEFEADERDKQIKLTQRAIKHTLTERWYAWENARQEAVADPEVDLSGNEPAFTPVVEDPFESEIEEGADEEAMAAARKGTKAAAKNKAKRQRQGGGRARAWTE</sequence>
<organism evidence="1 2">
    <name type="scientific">Neofusicoccum parvum</name>
    <dbReference type="NCBI Taxonomy" id="310453"/>
    <lineage>
        <taxon>Eukaryota</taxon>
        <taxon>Fungi</taxon>
        <taxon>Dikarya</taxon>
        <taxon>Ascomycota</taxon>
        <taxon>Pezizomycotina</taxon>
        <taxon>Dothideomycetes</taxon>
        <taxon>Dothideomycetes incertae sedis</taxon>
        <taxon>Botryosphaeriales</taxon>
        <taxon>Botryosphaeriaceae</taxon>
        <taxon>Neofusicoccum</taxon>
    </lineage>
</organism>